<organism evidence="1 2">
    <name type="scientific">Dulcicalothrix desertica PCC 7102</name>
    <dbReference type="NCBI Taxonomy" id="232991"/>
    <lineage>
        <taxon>Bacteria</taxon>
        <taxon>Bacillati</taxon>
        <taxon>Cyanobacteriota</taxon>
        <taxon>Cyanophyceae</taxon>
        <taxon>Nostocales</taxon>
        <taxon>Calotrichaceae</taxon>
        <taxon>Dulcicalothrix</taxon>
    </lineage>
</organism>
<protein>
    <submittedName>
        <fullName evidence="1">Uncharacterized protein</fullName>
    </submittedName>
</protein>
<sequence>MTSSRYQSRLFNFFSRQSQRFGDSALRTWRTIRVGANWSLEALLYPVFALIQKAVNSADKQLRHAEAPQQRQLNSDNNTIENKNTLDSDIAIVHMLEMVKKIPSRPQKSTNSVPEKLDYVKYHQQLETNDTVKGYLSKVQGIATHLGNKHIVLVTEDNKVLDILTLKQQQMIQDKIVAEVVEYWRLWHLSGTQVQSNKNFLPEIDQLLHKLTGGNIIPTEHNSEQNQEIVTQLSTQSYISGLDTFVAHLESSMLTVRRHNQNQSLVASIGTLVMNAINHFFVKSTVNSQYGEVTNNQLYPSYNATLPKLKQVADETEDLWLTFDDLFGEELRSENQAVSTSKRLTFSASQRLLNQSCHDEQPATRKVSQMVKSSYIKGNLTHNPKKPAITQQVESDTLILNLIDRVNIKQADQIPTSDDKPEFVEIRATSVRYEKHILETILEWLDNLMLWLEDKFVRILKLIQQIFT</sequence>
<proteinExistence type="predicted"/>
<dbReference type="OrthoDB" id="502220at2"/>
<dbReference type="AlphaFoldDB" id="A0A3S1A843"/>
<gene>
    <name evidence="1" type="ORF">DSM106972_090230</name>
</gene>
<reference evidence="1" key="2">
    <citation type="journal article" date="2019" name="Genome Biol. Evol.">
        <title>Day and night: Metabolic profiles and evolutionary relationships of six axenic non-marine cyanobacteria.</title>
        <authorList>
            <person name="Will S.E."/>
            <person name="Henke P."/>
            <person name="Boedeker C."/>
            <person name="Huang S."/>
            <person name="Brinkmann H."/>
            <person name="Rohde M."/>
            <person name="Jarek M."/>
            <person name="Friedl T."/>
            <person name="Seufert S."/>
            <person name="Schumacher M."/>
            <person name="Overmann J."/>
            <person name="Neumann-Schaal M."/>
            <person name="Petersen J."/>
        </authorList>
    </citation>
    <scope>NUCLEOTIDE SEQUENCE [LARGE SCALE GENOMIC DNA]</scope>
    <source>
        <strain evidence="1">PCC 7102</strain>
    </source>
</reference>
<accession>A0A3S1A843</accession>
<comment type="caution">
    <text evidence="1">The sequence shown here is derived from an EMBL/GenBank/DDBJ whole genome shotgun (WGS) entry which is preliminary data.</text>
</comment>
<evidence type="ECO:0000313" key="2">
    <source>
        <dbReference type="Proteomes" id="UP000271624"/>
    </source>
</evidence>
<evidence type="ECO:0000313" key="1">
    <source>
        <dbReference type="EMBL" id="RUS95547.1"/>
    </source>
</evidence>
<keyword evidence="2" id="KW-1185">Reference proteome</keyword>
<name>A0A3S1A843_9CYAN</name>
<dbReference type="EMBL" id="RSCL01000041">
    <property type="protein sequence ID" value="RUS95547.1"/>
    <property type="molecule type" value="Genomic_DNA"/>
</dbReference>
<reference evidence="1" key="1">
    <citation type="submission" date="2018-12" db="EMBL/GenBank/DDBJ databases">
        <authorList>
            <person name="Will S."/>
            <person name="Neumann-Schaal M."/>
            <person name="Henke P."/>
        </authorList>
    </citation>
    <scope>NUCLEOTIDE SEQUENCE</scope>
    <source>
        <strain evidence="1">PCC 7102</strain>
    </source>
</reference>
<dbReference type="RefSeq" id="WP_127086981.1">
    <property type="nucleotide sequence ID" value="NZ_RSCL01000041.1"/>
</dbReference>
<dbReference type="Proteomes" id="UP000271624">
    <property type="component" value="Unassembled WGS sequence"/>
</dbReference>